<dbReference type="InterPro" id="IPR023211">
    <property type="entry name" value="DNA_pol_palm_dom_sf"/>
</dbReference>
<dbReference type="AlphaFoldDB" id="A0A382P0Q5"/>
<organism evidence="1">
    <name type="scientific">marine metagenome</name>
    <dbReference type="NCBI Taxonomy" id="408172"/>
    <lineage>
        <taxon>unclassified sequences</taxon>
        <taxon>metagenomes</taxon>
        <taxon>ecological metagenomes</taxon>
    </lineage>
</organism>
<sequence>SRFFDSRLGQSTTLTGRCIARHMAAEINKIIAGEYDHQGKAIVYGDTDSTYFSSYPLLKEQIDKNEINWDRDNIIAYYDAVCQEVSKTFPGFMSRTFHTTLDLGSIIQADKEMVGSAGIFITKKRYAMLVFDNEGKREDVDGNPGYIKAMGLDLKRSDTPPWMQDFLKDVLLDVLTGSEEQEIIDKIIEFRKEYRAKPSWEKGSPKRVNNLTAYRGKMAKYDMDRKRAQNQNKSVKDIKKPPMPGHVTAALNWNKLREINSDNYANEITDGMKTIVCRIKDNPMGFRSVGYPTDETRLPEWFKNLPFDDHHMETVVVTKKLENLLGVLKWDLDKAAAKNTFNSLFEF</sequence>
<dbReference type="Gene3D" id="3.90.1600.10">
    <property type="entry name" value="Palm domain of DNA polymerase"/>
    <property type="match status" value="1"/>
</dbReference>
<protein>
    <submittedName>
        <fullName evidence="1">Uncharacterized protein</fullName>
    </submittedName>
</protein>
<evidence type="ECO:0000313" key="1">
    <source>
        <dbReference type="EMBL" id="SVC66450.1"/>
    </source>
</evidence>
<name>A0A382P0Q5_9ZZZZ</name>
<dbReference type="SUPFAM" id="SSF56672">
    <property type="entry name" value="DNA/RNA polymerases"/>
    <property type="match status" value="1"/>
</dbReference>
<proteinExistence type="predicted"/>
<dbReference type="EMBL" id="UINC01103791">
    <property type="protein sequence ID" value="SVC66450.1"/>
    <property type="molecule type" value="Genomic_DNA"/>
</dbReference>
<dbReference type="InterPro" id="IPR043502">
    <property type="entry name" value="DNA/RNA_pol_sf"/>
</dbReference>
<dbReference type="Gene3D" id="1.20.1280.300">
    <property type="match status" value="1"/>
</dbReference>
<accession>A0A382P0Q5</accession>
<gene>
    <name evidence="1" type="ORF">METZ01_LOCUS319304</name>
</gene>
<feature type="non-terminal residue" evidence="1">
    <location>
        <position position="1"/>
    </location>
</feature>
<reference evidence="1" key="1">
    <citation type="submission" date="2018-05" db="EMBL/GenBank/DDBJ databases">
        <authorList>
            <person name="Lanie J.A."/>
            <person name="Ng W.-L."/>
            <person name="Kazmierczak K.M."/>
            <person name="Andrzejewski T.M."/>
            <person name="Davidsen T.M."/>
            <person name="Wayne K.J."/>
            <person name="Tettelin H."/>
            <person name="Glass J.I."/>
            <person name="Rusch D."/>
            <person name="Podicherti R."/>
            <person name="Tsui H.-C.T."/>
            <person name="Winkler M.E."/>
        </authorList>
    </citation>
    <scope>NUCLEOTIDE SEQUENCE</scope>
</reference>